<feature type="signal peptide" evidence="2">
    <location>
        <begin position="1"/>
        <end position="15"/>
    </location>
</feature>
<evidence type="ECO:0000313" key="3">
    <source>
        <dbReference type="EMBL" id="TBU10478.1"/>
    </source>
</evidence>
<sequence>MNVLSILVFILDIYATEKKKDENFSKNPSSSDSTQREAESSTKFSKKKLPDILIHQELIEDVKLLFSTYEKADSIGLKLYQWFKELFDNDYYTKEICTILKEALKKMKALLAVKI</sequence>
<keyword evidence="2" id="KW-0732">Signal</keyword>
<feature type="region of interest" description="Disordered" evidence="1">
    <location>
        <begin position="21"/>
        <end position="45"/>
    </location>
</feature>
<feature type="chain" id="PRO_5020226533" evidence="2">
    <location>
        <begin position="16"/>
        <end position="115"/>
    </location>
</feature>
<keyword evidence="4" id="KW-1185">Reference proteome</keyword>
<gene>
    <name evidence="3" type="ORF">CWI38_1733p0020</name>
</gene>
<evidence type="ECO:0000313" key="4">
    <source>
        <dbReference type="Proteomes" id="UP000292282"/>
    </source>
</evidence>
<dbReference type="AlphaFoldDB" id="A0A4Q9LPW1"/>
<evidence type="ECO:0000256" key="2">
    <source>
        <dbReference type="SAM" id="SignalP"/>
    </source>
</evidence>
<reference evidence="3 4" key="1">
    <citation type="submission" date="2017-12" db="EMBL/GenBank/DDBJ databases">
        <authorList>
            <person name="Pombert J.-F."/>
            <person name="Haag K.L."/>
            <person name="Ebert D."/>
        </authorList>
    </citation>
    <scope>NUCLEOTIDE SEQUENCE [LARGE SCALE GENOMIC DNA]</scope>
    <source>
        <strain evidence="3">IL-G-3</strain>
    </source>
</reference>
<comment type="caution">
    <text evidence="3">The sequence shown here is derived from an EMBL/GenBank/DDBJ whole genome shotgun (WGS) entry which is preliminary data.</text>
</comment>
<organism evidence="3 4">
    <name type="scientific">Hamiltosporidium tvaerminnensis</name>
    <dbReference type="NCBI Taxonomy" id="1176355"/>
    <lineage>
        <taxon>Eukaryota</taxon>
        <taxon>Fungi</taxon>
        <taxon>Fungi incertae sedis</taxon>
        <taxon>Microsporidia</taxon>
        <taxon>Dubosqiidae</taxon>
        <taxon>Hamiltosporidium</taxon>
    </lineage>
</organism>
<evidence type="ECO:0000256" key="1">
    <source>
        <dbReference type="SAM" id="MobiDB-lite"/>
    </source>
</evidence>
<dbReference type="EMBL" id="PITK01001733">
    <property type="protein sequence ID" value="TBU10478.1"/>
    <property type="molecule type" value="Genomic_DNA"/>
</dbReference>
<proteinExistence type="predicted"/>
<dbReference type="VEuPathDB" id="MicrosporidiaDB:CWI38_1733p0020"/>
<dbReference type="Proteomes" id="UP000292282">
    <property type="component" value="Unassembled WGS sequence"/>
</dbReference>
<name>A0A4Q9LPW1_9MICR</name>
<protein>
    <submittedName>
        <fullName evidence="3">Uncharacterized protein</fullName>
    </submittedName>
</protein>
<accession>A0A4Q9LPW1</accession>